<dbReference type="OrthoDB" id="112290at2"/>
<dbReference type="Pfam" id="PF08892">
    <property type="entry name" value="YqcI_YcgG"/>
    <property type="match status" value="1"/>
</dbReference>
<proteinExistence type="predicted"/>
<reference evidence="2" key="1">
    <citation type="submission" date="2015-07" db="EMBL/GenBank/DDBJ databases">
        <title>Fjat-14235 jcm11544.</title>
        <authorList>
            <person name="Liu B."/>
            <person name="Wang J."/>
            <person name="Zhu Y."/>
            <person name="Liu G."/>
            <person name="Chen Q."/>
            <person name="Chen Z."/>
            <person name="Lan J."/>
            <person name="Che J."/>
            <person name="Ge C."/>
            <person name="Shi H."/>
            <person name="Pan Z."/>
            <person name="Liu X."/>
        </authorList>
    </citation>
    <scope>NUCLEOTIDE SEQUENCE [LARGE SCALE GENOMIC DNA]</scope>
    <source>
        <strain evidence="2">JCM 11544</strain>
    </source>
</reference>
<comment type="caution">
    <text evidence="1">The sequence shown here is derived from an EMBL/GenBank/DDBJ whole genome shotgun (WGS) entry which is preliminary data.</text>
</comment>
<dbReference type="InterPro" id="IPR014988">
    <property type="entry name" value="Uncharacterised_YqcI/YcgG"/>
</dbReference>
<evidence type="ECO:0000313" key="2">
    <source>
        <dbReference type="Proteomes" id="UP000037405"/>
    </source>
</evidence>
<name>A0A0M0G204_9BACI</name>
<dbReference type="PANTHER" id="PTHR40045">
    <property type="entry name" value="YCGG FAMILY PROTEIN"/>
    <property type="match status" value="1"/>
</dbReference>
<organism evidence="1 2">
    <name type="scientific">Rossellomorea marisflavi</name>
    <dbReference type="NCBI Taxonomy" id="189381"/>
    <lineage>
        <taxon>Bacteria</taxon>
        <taxon>Bacillati</taxon>
        <taxon>Bacillota</taxon>
        <taxon>Bacilli</taxon>
        <taxon>Bacillales</taxon>
        <taxon>Bacillaceae</taxon>
        <taxon>Rossellomorea</taxon>
    </lineage>
</organism>
<dbReference type="PANTHER" id="PTHR40045:SF1">
    <property type="entry name" value="YQCI_YCGG FAMILY PROTEIN"/>
    <property type="match status" value="1"/>
</dbReference>
<accession>A0A0M0G204</accession>
<protein>
    <recommendedName>
        <fullName evidence="3">YqcI/YcgG family protein</fullName>
    </recommendedName>
</protein>
<dbReference type="AlphaFoldDB" id="A0A0M0G204"/>
<dbReference type="RefSeq" id="WP_053429255.1">
    <property type="nucleotide sequence ID" value="NZ_JAMQJB010000006.1"/>
</dbReference>
<gene>
    <name evidence="1" type="ORF">AF331_17015</name>
</gene>
<evidence type="ECO:0000313" key="1">
    <source>
        <dbReference type="EMBL" id="KON83855.1"/>
    </source>
</evidence>
<sequence length="242" mass="28493">MILNREWIEGNRDAMKEWEQEAYDYFKGMMENRDQPYPCVPGVQGFQKDMVRYGFASGEQEAAGEKLASMLSEYTRMSRSAGTFTSLVVFFEWKEGTVDGFRDRFWALLNQLHADDPVPWPEGISEDPSHHSWEFCHHGESYFAFCATPAHQKRKSRHFPYFMMAFQPRWVFEDINSGTPLGQKMKKVIRDRLEKYDEVEVHPSLKWYGQEDNFEWQQYYLGDDDASISKCPFLNSLKAAKR</sequence>
<dbReference type="PATRIC" id="fig|189381.12.peg.4404"/>
<dbReference type="EMBL" id="LGUE01000005">
    <property type="protein sequence ID" value="KON83855.1"/>
    <property type="molecule type" value="Genomic_DNA"/>
</dbReference>
<keyword evidence="2" id="KW-1185">Reference proteome</keyword>
<evidence type="ECO:0008006" key="3">
    <source>
        <dbReference type="Google" id="ProtNLM"/>
    </source>
</evidence>
<dbReference type="Proteomes" id="UP000037405">
    <property type="component" value="Unassembled WGS sequence"/>
</dbReference>
<dbReference type="STRING" id="189381.GCA_900166615_02262"/>